<organism evidence="2 3">
    <name type="scientific">Pedobacter suwonensis</name>
    <dbReference type="NCBI Taxonomy" id="332999"/>
    <lineage>
        <taxon>Bacteria</taxon>
        <taxon>Pseudomonadati</taxon>
        <taxon>Bacteroidota</taxon>
        <taxon>Sphingobacteriia</taxon>
        <taxon>Sphingobacteriales</taxon>
        <taxon>Sphingobacteriaceae</taxon>
        <taxon>Pedobacter</taxon>
    </lineage>
</organism>
<dbReference type="EMBL" id="FOJM01000005">
    <property type="protein sequence ID" value="SFA45592.1"/>
    <property type="molecule type" value="Genomic_DNA"/>
</dbReference>
<gene>
    <name evidence="2" type="ORF">SAMN04488511_105104</name>
</gene>
<name>A0A1I0T1D4_9SPHI</name>
<accession>A0A1I0T1D4</accession>
<evidence type="ECO:0000313" key="2">
    <source>
        <dbReference type="EMBL" id="SFA45592.1"/>
    </source>
</evidence>
<sequence>MTKLINCLFLGILATTYACNNVTKSNNEAVEVGPADNTAKVIVDTPTASLPSVQLPKEKPEEVRLDDHDNVDFERYHVDAAKVTQYAPINWASYPNAKDFKTRITEAYQTNEISFAGYYVVSVFGCGASCIMGFMIDVRDGKIYDLPLGEENSCLFAEDRAIGNLTSRLFIAGICKENPEDKKVYYRAYLWDEGKKEFEKVEAAAFLKKN</sequence>
<feature type="chain" id="PRO_5011617736" description="Lipoprotein" evidence="1">
    <location>
        <begin position="19"/>
        <end position="210"/>
    </location>
</feature>
<keyword evidence="1" id="KW-0732">Signal</keyword>
<reference evidence="3" key="1">
    <citation type="submission" date="2016-10" db="EMBL/GenBank/DDBJ databases">
        <authorList>
            <person name="Varghese N."/>
            <person name="Submissions S."/>
        </authorList>
    </citation>
    <scope>NUCLEOTIDE SEQUENCE [LARGE SCALE GENOMIC DNA]</scope>
    <source>
        <strain evidence="3">DSM 18130</strain>
    </source>
</reference>
<proteinExistence type="predicted"/>
<protein>
    <recommendedName>
        <fullName evidence="4">Lipoprotein</fullName>
    </recommendedName>
</protein>
<feature type="signal peptide" evidence="1">
    <location>
        <begin position="1"/>
        <end position="18"/>
    </location>
</feature>
<dbReference type="AlphaFoldDB" id="A0A1I0T1D4"/>
<evidence type="ECO:0000256" key="1">
    <source>
        <dbReference type="SAM" id="SignalP"/>
    </source>
</evidence>
<dbReference type="STRING" id="332999.SAMN04488511_105104"/>
<dbReference type="PROSITE" id="PS51257">
    <property type="entry name" value="PROKAR_LIPOPROTEIN"/>
    <property type="match status" value="1"/>
</dbReference>
<dbReference type="Proteomes" id="UP000198836">
    <property type="component" value="Unassembled WGS sequence"/>
</dbReference>
<evidence type="ECO:0000313" key="3">
    <source>
        <dbReference type="Proteomes" id="UP000198836"/>
    </source>
</evidence>
<evidence type="ECO:0008006" key="4">
    <source>
        <dbReference type="Google" id="ProtNLM"/>
    </source>
</evidence>
<keyword evidence="3" id="KW-1185">Reference proteome</keyword>